<keyword evidence="3 4" id="KW-0472">Membrane</keyword>
<feature type="transmembrane region" description="Helical" evidence="4">
    <location>
        <begin position="84"/>
        <end position="104"/>
    </location>
</feature>
<dbReference type="Gene3D" id="1.20.1250.20">
    <property type="entry name" value="MFS general substrate transporter like domains"/>
    <property type="match status" value="1"/>
</dbReference>
<dbReference type="AlphaFoldDB" id="A0AAW9RBB8"/>
<accession>A0AAW9RBB8</accession>
<evidence type="ECO:0000256" key="1">
    <source>
        <dbReference type="ARBA" id="ARBA00022692"/>
    </source>
</evidence>
<gene>
    <name evidence="5" type="ORF">V3330_02945</name>
</gene>
<keyword evidence="6" id="KW-1185">Reference proteome</keyword>
<dbReference type="GO" id="GO:0022857">
    <property type="term" value="F:transmembrane transporter activity"/>
    <property type="evidence" value="ECO:0007669"/>
    <property type="project" value="InterPro"/>
</dbReference>
<dbReference type="SUPFAM" id="SSF103473">
    <property type="entry name" value="MFS general substrate transporter"/>
    <property type="match status" value="1"/>
</dbReference>
<feature type="transmembrane region" description="Helical" evidence="4">
    <location>
        <begin position="299"/>
        <end position="320"/>
    </location>
</feature>
<reference evidence="5 6" key="1">
    <citation type="submission" date="2024-02" db="EMBL/GenBank/DDBJ databases">
        <title>A novel Wenzhouxiangellaceae bacterium, isolated from coastal sediments.</title>
        <authorList>
            <person name="Du Z.-J."/>
            <person name="Ye Y.-Q."/>
            <person name="Zhang X.-Y."/>
        </authorList>
    </citation>
    <scope>NUCLEOTIDE SEQUENCE [LARGE SCALE GENOMIC DNA]</scope>
    <source>
        <strain evidence="5 6">CH-27</strain>
    </source>
</reference>
<feature type="transmembrane region" description="Helical" evidence="4">
    <location>
        <begin position="274"/>
        <end position="293"/>
    </location>
</feature>
<dbReference type="RefSeq" id="WP_354693898.1">
    <property type="nucleotide sequence ID" value="NZ_JAZHOG010000002.1"/>
</dbReference>
<keyword evidence="1 4" id="KW-0812">Transmembrane</keyword>
<feature type="transmembrane region" description="Helical" evidence="4">
    <location>
        <begin position="21"/>
        <end position="41"/>
    </location>
</feature>
<organism evidence="5 6">
    <name type="scientific">Elongatibacter sediminis</name>
    <dbReference type="NCBI Taxonomy" id="3119006"/>
    <lineage>
        <taxon>Bacteria</taxon>
        <taxon>Pseudomonadati</taxon>
        <taxon>Pseudomonadota</taxon>
        <taxon>Gammaproteobacteria</taxon>
        <taxon>Chromatiales</taxon>
        <taxon>Wenzhouxiangellaceae</taxon>
        <taxon>Elongatibacter</taxon>
    </lineage>
</organism>
<feature type="transmembrane region" description="Helical" evidence="4">
    <location>
        <begin position="169"/>
        <end position="189"/>
    </location>
</feature>
<feature type="transmembrane region" description="Helical" evidence="4">
    <location>
        <begin position="110"/>
        <end position="131"/>
    </location>
</feature>
<evidence type="ECO:0000256" key="2">
    <source>
        <dbReference type="ARBA" id="ARBA00022989"/>
    </source>
</evidence>
<keyword evidence="2 4" id="KW-1133">Transmembrane helix</keyword>
<feature type="transmembrane region" description="Helical" evidence="4">
    <location>
        <begin position="61"/>
        <end position="77"/>
    </location>
</feature>
<dbReference type="Pfam" id="PF07690">
    <property type="entry name" value="MFS_1"/>
    <property type="match status" value="1"/>
</dbReference>
<evidence type="ECO:0000313" key="6">
    <source>
        <dbReference type="Proteomes" id="UP001359886"/>
    </source>
</evidence>
<evidence type="ECO:0000256" key="4">
    <source>
        <dbReference type="SAM" id="Phobius"/>
    </source>
</evidence>
<evidence type="ECO:0000313" key="5">
    <source>
        <dbReference type="EMBL" id="MEJ8566574.1"/>
    </source>
</evidence>
<dbReference type="Proteomes" id="UP001359886">
    <property type="component" value="Unassembled WGS sequence"/>
</dbReference>
<feature type="transmembrane region" description="Helical" evidence="4">
    <location>
        <begin position="246"/>
        <end position="267"/>
    </location>
</feature>
<evidence type="ECO:0000256" key="3">
    <source>
        <dbReference type="ARBA" id="ARBA00023136"/>
    </source>
</evidence>
<dbReference type="InterPro" id="IPR011701">
    <property type="entry name" value="MFS"/>
</dbReference>
<dbReference type="EMBL" id="JAZHOG010000002">
    <property type="protein sequence ID" value="MEJ8566574.1"/>
    <property type="molecule type" value="Genomic_DNA"/>
</dbReference>
<feature type="transmembrane region" description="Helical" evidence="4">
    <location>
        <begin position="143"/>
        <end position="163"/>
    </location>
</feature>
<feature type="transmembrane region" description="Helical" evidence="4">
    <location>
        <begin position="362"/>
        <end position="385"/>
    </location>
</feature>
<name>A0AAW9RBB8_9GAMM</name>
<comment type="caution">
    <text evidence="5">The sequence shown here is derived from an EMBL/GenBank/DDBJ whole genome shotgun (WGS) entry which is preliminary data.</text>
</comment>
<proteinExistence type="predicted"/>
<dbReference type="InterPro" id="IPR036259">
    <property type="entry name" value="MFS_trans_sf"/>
</dbReference>
<sequence>MNSTDTKPGRHVAPAGMAARVFLAFLATAGFFYVNLMPAIVDGLIEGLGFTNQQAGAVGSANIYGAAFGALAIVFVVRRLRWKTAATVLLGLLIGIDLASLAVTEPTTLTALRFGHGFVGGMLIGTAFAVIARTEQPDRTFGVLLFVQFGLGGLGVMFLPGLVPVLGTPVLFLSLVAFSGVTLAMLPFLPPYPVAIPGATDAPAPRIPRVPLTLTLAALFLFQAANMGLYAYIIGLGTHYGLERTFITTALGFSAWLGLAGAGLVIVFANRLGYTRSLVAGIGVTILATAALLRSDIPALFFAVNALIGITWAFTIPYLLGLAARFDKTGTMAALGGFASKMGLASGPAVAAGLLGDNRYALLIWTACGALLLCQAVVLIPARLIDARHSD</sequence>
<protein>
    <submittedName>
        <fullName evidence="5">MFS transporter</fullName>
    </submittedName>
</protein>
<feature type="transmembrane region" description="Helical" evidence="4">
    <location>
        <begin position="210"/>
        <end position="234"/>
    </location>
</feature>
<feature type="transmembrane region" description="Helical" evidence="4">
    <location>
        <begin position="332"/>
        <end position="356"/>
    </location>
</feature>